<protein>
    <recommendedName>
        <fullName evidence="3">Response regulatory domain-containing protein</fullName>
    </recommendedName>
</protein>
<dbReference type="InterPro" id="IPR001789">
    <property type="entry name" value="Sig_transdc_resp-reg_receiver"/>
</dbReference>
<dbReference type="PANTHER" id="PTHR43719:SF28">
    <property type="entry name" value="PEROXIDE STRESS-ACTIVATED HISTIDINE KINASE MAK1-RELATED"/>
    <property type="match status" value="1"/>
</dbReference>
<dbReference type="Pfam" id="PF00072">
    <property type="entry name" value="Response_reg"/>
    <property type="match status" value="1"/>
</dbReference>
<dbReference type="InterPro" id="IPR050956">
    <property type="entry name" value="2C_system_His_kinase"/>
</dbReference>
<reference evidence="5" key="1">
    <citation type="journal article" date="2019" name="Int. J. Syst. Evol. Microbiol.">
        <title>The Global Catalogue of Microorganisms (GCM) 10K type strain sequencing project: providing services to taxonomists for standard genome sequencing and annotation.</title>
        <authorList>
            <consortium name="The Broad Institute Genomics Platform"/>
            <consortium name="The Broad Institute Genome Sequencing Center for Infectious Disease"/>
            <person name="Wu L."/>
            <person name="Ma J."/>
        </authorList>
    </citation>
    <scope>NUCLEOTIDE SEQUENCE [LARGE SCALE GENOMIC DNA]</scope>
    <source>
        <strain evidence="5">JCM 17106</strain>
    </source>
</reference>
<evidence type="ECO:0000313" key="4">
    <source>
        <dbReference type="EMBL" id="GAA3515911.1"/>
    </source>
</evidence>
<dbReference type="PANTHER" id="PTHR43719">
    <property type="entry name" value="TWO-COMPONENT HISTIDINE KINASE"/>
    <property type="match status" value="1"/>
</dbReference>
<comment type="caution">
    <text evidence="4">The sequence shown here is derived from an EMBL/GenBank/DDBJ whole genome shotgun (WGS) entry which is preliminary data.</text>
</comment>
<evidence type="ECO:0000313" key="5">
    <source>
        <dbReference type="Proteomes" id="UP001500459"/>
    </source>
</evidence>
<dbReference type="EMBL" id="BAABCW010000015">
    <property type="protein sequence ID" value="GAA3515911.1"/>
    <property type="molecule type" value="Genomic_DNA"/>
</dbReference>
<dbReference type="SMART" id="SM00448">
    <property type="entry name" value="REC"/>
    <property type="match status" value="1"/>
</dbReference>
<name>A0ABP6UP09_9FLAO</name>
<dbReference type="SUPFAM" id="SSF52172">
    <property type="entry name" value="CheY-like"/>
    <property type="match status" value="1"/>
</dbReference>
<evidence type="ECO:0000256" key="2">
    <source>
        <dbReference type="PROSITE-ProRule" id="PRU00169"/>
    </source>
</evidence>
<gene>
    <name evidence="4" type="ORF">GCM10022393_32380</name>
</gene>
<dbReference type="RefSeq" id="WP_344929214.1">
    <property type="nucleotide sequence ID" value="NZ_BAABCW010000015.1"/>
</dbReference>
<keyword evidence="1 2" id="KW-0597">Phosphoprotein</keyword>
<dbReference type="CDD" id="cd17546">
    <property type="entry name" value="REC_hyHK_CKI1_RcsC-like"/>
    <property type="match status" value="1"/>
</dbReference>
<dbReference type="Proteomes" id="UP001500459">
    <property type="component" value="Unassembled WGS sequence"/>
</dbReference>
<organism evidence="4 5">
    <name type="scientific">Aquimarina addita</name>
    <dbReference type="NCBI Taxonomy" id="870485"/>
    <lineage>
        <taxon>Bacteria</taxon>
        <taxon>Pseudomonadati</taxon>
        <taxon>Bacteroidota</taxon>
        <taxon>Flavobacteriia</taxon>
        <taxon>Flavobacteriales</taxon>
        <taxon>Flavobacteriaceae</taxon>
        <taxon>Aquimarina</taxon>
    </lineage>
</organism>
<dbReference type="PROSITE" id="PS50110">
    <property type="entry name" value="RESPONSE_REGULATORY"/>
    <property type="match status" value="1"/>
</dbReference>
<feature type="domain" description="Response regulatory" evidence="3">
    <location>
        <begin position="20"/>
        <end position="138"/>
    </location>
</feature>
<evidence type="ECO:0000259" key="3">
    <source>
        <dbReference type="PROSITE" id="PS50110"/>
    </source>
</evidence>
<proteinExistence type="predicted"/>
<evidence type="ECO:0000256" key="1">
    <source>
        <dbReference type="ARBA" id="ARBA00022553"/>
    </source>
</evidence>
<feature type="modified residue" description="4-aspartylphosphate" evidence="2">
    <location>
        <position position="73"/>
    </location>
</feature>
<keyword evidence="5" id="KW-1185">Reference proteome</keyword>
<sequence length="143" mass="16327">MHKTTQHTVRKDVLTLNKYGVLITEDGEVNFLLLKIVLTKMKDFNFEIYRAKNGKEAVDICQKNKDIDLILMDIKMPVMDGYDATRRIKQIAPYMPIVAQTAYSTQEDIEKALAAGCDDFIAKPVDRTILKPILKKYLCSVSK</sequence>
<dbReference type="Gene3D" id="3.40.50.2300">
    <property type="match status" value="1"/>
</dbReference>
<accession>A0ABP6UP09</accession>
<dbReference type="InterPro" id="IPR011006">
    <property type="entry name" value="CheY-like_superfamily"/>
</dbReference>